<dbReference type="InterPro" id="IPR057710">
    <property type="entry name" value="DUF7950"/>
</dbReference>
<dbReference type="OrthoDB" id="1922150at2759"/>
<feature type="region of interest" description="Disordered" evidence="1">
    <location>
        <begin position="23"/>
        <end position="50"/>
    </location>
</feature>
<dbReference type="Proteomes" id="UP001165190">
    <property type="component" value="Unassembled WGS sequence"/>
</dbReference>
<reference evidence="3" key="1">
    <citation type="submission" date="2023-05" db="EMBL/GenBank/DDBJ databases">
        <title>Genome and transcriptome analyses reveal genes involved in the formation of fine ridges on petal epidermal cells in Hibiscus trionum.</title>
        <authorList>
            <person name="Koshimizu S."/>
            <person name="Masuda S."/>
            <person name="Ishii T."/>
            <person name="Shirasu K."/>
            <person name="Hoshino A."/>
            <person name="Arita M."/>
        </authorList>
    </citation>
    <scope>NUCLEOTIDE SEQUENCE</scope>
    <source>
        <strain evidence="3">Hamamatsu line</strain>
    </source>
</reference>
<evidence type="ECO:0000313" key="4">
    <source>
        <dbReference type="Proteomes" id="UP001165190"/>
    </source>
</evidence>
<proteinExistence type="predicted"/>
<keyword evidence="4" id="KW-1185">Reference proteome</keyword>
<evidence type="ECO:0000313" key="3">
    <source>
        <dbReference type="EMBL" id="GMI91084.1"/>
    </source>
</evidence>
<feature type="domain" description="DUF7950" evidence="2">
    <location>
        <begin position="196"/>
        <end position="330"/>
    </location>
</feature>
<feature type="compositionally biased region" description="Polar residues" evidence="1">
    <location>
        <begin position="33"/>
        <end position="46"/>
    </location>
</feature>
<dbReference type="PANTHER" id="PTHR33595:SF3">
    <property type="entry name" value="PAS DOMAIN-CONTAINING PROTEIN"/>
    <property type="match status" value="1"/>
</dbReference>
<dbReference type="AlphaFoldDB" id="A0A9W7M856"/>
<dbReference type="PANTHER" id="PTHR33595">
    <property type="entry name" value="VON WILLEBRAND FACTOR A DOMAIN PROTEIN"/>
    <property type="match status" value="1"/>
</dbReference>
<evidence type="ECO:0000259" key="2">
    <source>
        <dbReference type="Pfam" id="PF25821"/>
    </source>
</evidence>
<organism evidence="3 4">
    <name type="scientific">Hibiscus trionum</name>
    <name type="common">Flower of an hour</name>
    <dbReference type="NCBI Taxonomy" id="183268"/>
    <lineage>
        <taxon>Eukaryota</taxon>
        <taxon>Viridiplantae</taxon>
        <taxon>Streptophyta</taxon>
        <taxon>Embryophyta</taxon>
        <taxon>Tracheophyta</taxon>
        <taxon>Spermatophyta</taxon>
        <taxon>Magnoliopsida</taxon>
        <taxon>eudicotyledons</taxon>
        <taxon>Gunneridae</taxon>
        <taxon>Pentapetalae</taxon>
        <taxon>rosids</taxon>
        <taxon>malvids</taxon>
        <taxon>Malvales</taxon>
        <taxon>Malvaceae</taxon>
        <taxon>Malvoideae</taxon>
        <taxon>Hibiscus</taxon>
    </lineage>
</organism>
<gene>
    <name evidence="3" type="ORF">HRI_002777700</name>
</gene>
<comment type="caution">
    <text evidence="3">The sequence shown here is derived from an EMBL/GenBank/DDBJ whole genome shotgun (WGS) entry which is preliminary data.</text>
</comment>
<dbReference type="EMBL" id="BSYR01000024">
    <property type="protein sequence ID" value="GMI91084.1"/>
    <property type="molecule type" value="Genomic_DNA"/>
</dbReference>
<sequence>MIKTLNPYSSTAKTAEIMSRYRPIAPKPDVPANSMNESSGMSQKIRQSPYMWPQLQARPSRTRKRGRGALSSAAPLKRARANIPELSSPSFVTSPAKNPSLQGFSYGIPQLSVPNYGSMDSSSTLPASLVTLPLLPCPPSVPVPALDCMEPCGGEKLIDLNKLAEIPEEKDLLKQLQTPPTSSVRAPRPVRLRPVGSIISVACIKENTSLTPPMQVPKKPEEVEKEVESEALPAIVSDSNNKVRLANSAYKQMVGQPECPWLDSIGTCEGRVLGNSCKRICGEVLLHVPDLSLAVKSNEFSCWVKIEWGSEGKKKSSVNAFCDVMRSTCEAKDSLFTWKFHPYPQQGSISVRCSGPVYSCFTTNTC</sequence>
<dbReference type="Pfam" id="PF25821">
    <property type="entry name" value="DUF7950"/>
    <property type="match status" value="1"/>
</dbReference>
<protein>
    <submittedName>
        <fullName evidence="3">DROUGHT RESPONSE protein</fullName>
    </submittedName>
</protein>
<accession>A0A9W7M856</accession>
<evidence type="ECO:0000256" key="1">
    <source>
        <dbReference type="SAM" id="MobiDB-lite"/>
    </source>
</evidence>
<name>A0A9W7M856_HIBTR</name>